<dbReference type="GO" id="GO:0008028">
    <property type="term" value="F:monocarboxylic acid transmembrane transporter activity"/>
    <property type="evidence" value="ECO:0007669"/>
    <property type="project" value="TreeGrafter"/>
</dbReference>
<reference evidence="5" key="1">
    <citation type="submission" date="2019-09" db="EMBL/GenBank/DDBJ databases">
        <title>Organ-specific transcriptomic study of the physiology of the cattle tick, Rhipicephalus microplus.</title>
        <authorList>
            <person name="Tirloni L."/>
            <person name="Braz G."/>
            <person name="Gandara A.C.P."/>
            <person name="Sabadin G.A."/>
            <person name="da Silva R.M."/>
            <person name="Guizzo M.G."/>
            <person name="Machado J.A."/>
            <person name="Costa E.P."/>
            <person name="Gomes H.F."/>
            <person name="Moraes J."/>
            <person name="Mota M.B.S."/>
            <person name="Mesquita R.D."/>
            <person name="Alvarenga P.H."/>
            <person name="Alves F."/>
            <person name="Seixas A."/>
            <person name="da Fonseca R.N."/>
            <person name="Fogaca A."/>
            <person name="Logullo C."/>
            <person name="Tanaka A."/>
            <person name="Daffre S."/>
            <person name="Termignoni C."/>
            <person name="Vaz I.S.Jr."/>
            <person name="Oliveira P.L."/>
            <person name="Ribeiro J.M."/>
        </authorList>
    </citation>
    <scope>NUCLEOTIDE SEQUENCE</scope>
    <source>
        <strain evidence="5">Porto Alegre</strain>
    </source>
</reference>
<dbReference type="OrthoDB" id="6499973at2759"/>
<feature type="transmembrane region" description="Helical" evidence="3">
    <location>
        <begin position="382"/>
        <end position="404"/>
    </location>
</feature>
<evidence type="ECO:0000256" key="1">
    <source>
        <dbReference type="ARBA" id="ARBA00004141"/>
    </source>
</evidence>
<feature type="compositionally biased region" description="Polar residues" evidence="2">
    <location>
        <begin position="1"/>
        <end position="19"/>
    </location>
</feature>
<sequence>MSVRSKSNGCAPSETSGTTKAEFGRTSRNERSTMPRYGPDSRHSWIMAAACSLSTFFGVAARRSAGFLYVAILQTFHATRSEAAWAVIIMTGIISLAGLISGPIAHKYTARPVAITGGVIAALGLMLCFLATRIEHLIMSLGILHAIGSGLVFVVIPTVINEHFVRYRGIAMGINFAGSTMATFVFPQTLEVLTDTYGFRGAMLLFGAISLNSVAFSLFLRQPEWLKRRQEIQTKAAAAATEISAEANTTCKAQNGSLEPANGSLPKMNTRKAPVPGSFRHALTVFSCPMFYLVAYSYIAFIFAFECYISLLIDFAIDKGVSFSRAVTMISLSSIADLVGRLTLPLAADRGYISRQTLVTVTFLCLGSLFVLVPLASSYATLFTFATAIAFCIGIVMCLVSVLLAEYVGVDRVSMAYGMVSGFSGVTSLFKPLIIGYFRDVVGAYDKLFIICGSGVLLGGFMWIAVRLRDIIKRTKRWDVKTIEASNSVQVAAVLPKYSYSAAELPPAYAF</sequence>
<dbReference type="InterPro" id="IPR011701">
    <property type="entry name" value="MFS"/>
</dbReference>
<dbReference type="InterPro" id="IPR036259">
    <property type="entry name" value="MFS_trans_sf"/>
</dbReference>
<dbReference type="AlphaFoldDB" id="A0A6M2CQ88"/>
<dbReference type="Gene3D" id="1.20.1250.20">
    <property type="entry name" value="MFS general substrate transporter like domains"/>
    <property type="match status" value="1"/>
</dbReference>
<dbReference type="PANTHER" id="PTHR11360:SF303">
    <property type="entry name" value="MAJOR FACILITATOR SUPERFAMILY (MFS) PROFILE DOMAIN-CONTAINING PROTEIN"/>
    <property type="match status" value="1"/>
</dbReference>
<dbReference type="InterPro" id="IPR020846">
    <property type="entry name" value="MFS_dom"/>
</dbReference>
<feature type="domain" description="Major facilitator superfamily (MFS) profile" evidence="4">
    <location>
        <begin position="44"/>
        <end position="471"/>
    </location>
</feature>
<comment type="subcellular location">
    <subcellularLocation>
        <location evidence="1">Membrane</location>
        <topology evidence="1">Multi-pass membrane protein</topology>
    </subcellularLocation>
</comment>
<feature type="transmembrane region" description="Helical" evidence="3">
    <location>
        <begin position="356"/>
        <end position="376"/>
    </location>
</feature>
<feature type="transmembrane region" description="Helical" evidence="3">
    <location>
        <begin position="44"/>
        <end position="63"/>
    </location>
</feature>
<feature type="transmembrane region" description="Helical" evidence="3">
    <location>
        <begin position="416"/>
        <end position="436"/>
    </location>
</feature>
<name>A0A6M2CQ88_RHIMP</name>
<dbReference type="SUPFAM" id="SSF103473">
    <property type="entry name" value="MFS general substrate transporter"/>
    <property type="match status" value="1"/>
</dbReference>
<keyword evidence="3" id="KW-0472">Membrane</keyword>
<dbReference type="GO" id="GO:0016020">
    <property type="term" value="C:membrane"/>
    <property type="evidence" value="ECO:0007669"/>
    <property type="project" value="UniProtKB-SubCell"/>
</dbReference>
<feature type="region of interest" description="Disordered" evidence="2">
    <location>
        <begin position="1"/>
        <end position="38"/>
    </location>
</feature>
<evidence type="ECO:0000256" key="2">
    <source>
        <dbReference type="SAM" id="MobiDB-lite"/>
    </source>
</evidence>
<accession>A0A6M2CQ88</accession>
<proteinExistence type="predicted"/>
<feature type="compositionally biased region" description="Basic and acidic residues" evidence="2">
    <location>
        <begin position="22"/>
        <end position="38"/>
    </location>
</feature>
<evidence type="ECO:0000259" key="4">
    <source>
        <dbReference type="PROSITE" id="PS50850"/>
    </source>
</evidence>
<feature type="transmembrane region" description="Helical" evidence="3">
    <location>
        <begin position="83"/>
        <end position="101"/>
    </location>
</feature>
<dbReference type="CDD" id="cd17352">
    <property type="entry name" value="MFS_MCT_SLC16"/>
    <property type="match status" value="1"/>
</dbReference>
<feature type="transmembrane region" description="Helical" evidence="3">
    <location>
        <begin position="113"/>
        <end position="132"/>
    </location>
</feature>
<feature type="transmembrane region" description="Helical" evidence="3">
    <location>
        <begin position="138"/>
        <end position="160"/>
    </location>
</feature>
<dbReference type="EMBL" id="GHWJ01002935">
    <property type="protein sequence ID" value="NOV35672.1"/>
    <property type="molecule type" value="Transcribed_RNA"/>
</dbReference>
<dbReference type="Pfam" id="PF07690">
    <property type="entry name" value="MFS_1"/>
    <property type="match status" value="1"/>
</dbReference>
<dbReference type="PROSITE" id="PS50850">
    <property type="entry name" value="MFS"/>
    <property type="match status" value="1"/>
</dbReference>
<feature type="transmembrane region" description="Helical" evidence="3">
    <location>
        <begin position="323"/>
        <end position="344"/>
    </location>
</feature>
<protein>
    <submittedName>
        <fullName evidence="5">Putative monocarboxylate transporter</fullName>
    </submittedName>
</protein>
<feature type="transmembrane region" description="Helical" evidence="3">
    <location>
        <begin position="448"/>
        <end position="468"/>
    </location>
</feature>
<feature type="transmembrane region" description="Helical" evidence="3">
    <location>
        <begin position="198"/>
        <end position="220"/>
    </location>
</feature>
<feature type="transmembrane region" description="Helical" evidence="3">
    <location>
        <begin position="167"/>
        <end position="186"/>
    </location>
</feature>
<evidence type="ECO:0000256" key="3">
    <source>
        <dbReference type="SAM" id="Phobius"/>
    </source>
</evidence>
<dbReference type="VEuPathDB" id="VectorBase:LOC119169406"/>
<dbReference type="InterPro" id="IPR050327">
    <property type="entry name" value="Proton-linked_MCT"/>
</dbReference>
<dbReference type="PANTHER" id="PTHR11360">
    <property type="entry name" value="MONOCARBOXYLATE TRANSPORTER"/>
    <property type="match status" value="1"/>
</dbReference>
<organism evidence="5">
    <name type="scientific">Rhipicephalus microplus</name>
    <name type="common">Cattle tick</name>
    <name type="synonym">Boophilus microplus</name>
    <dbReference type="NCBI Taxonomy" id="6941"/>
    <lineage>
        <taxon>Eukaryota</taxon>
        <taxon>Metazoa</taxon>
        <taxon>Ecdysozoa</taxon>
        <taxon>Arthropoda</taxon>
        <taxon>Chelicerata</taxon>
        <taxon>Arachnida</taxon>
        <taxon>Acari</taxon>
        <taxon>Parasitiformes</taxon>
        <taxon>Ixodida</taxon>
        <taxon>Ixodoidea</taxon>
        <taxon>Ixodidae</taxon>
        <taxon>Rhipicephalinae</taxon>
        <taxon>Rhipicephalus</taxon>
        <taxon>Boophilus</taxon>
    </lineage>
</organism>
<keyword evidence="3" id="KW-0812">Transmembrane</keyword>
<keyword evidence="3" id="KW-1133">Transmembrane helix</keyword>
<evidence type="ECO:0000313" key="5">
    <source>
        <dbReference type="EMBL" id="NOV35672.1"/>
    </source>
</evidence>
<feature type="transmembrane region" description="Helical" evidence="3">
    <location>
        <begin position="290"/>
        <end position="311"/>
    </location>
</feature>